<gene>
    <name evidence="4" type="ORF">COV72_07415</name>
</gene>
<dbReference type="SMART" id="SM00448">
    <property type="entry name" value="REC"/>
    <property type="match status" value="1"/>
</dbReference>
<evidence type="ECO:0000313" key="4">
    <source>
        <dbReference type="EMBL" id="PIQ88557.1"/>
    </source>
</evidence>
<evidence type="ECO:0000256" key="1">
    <source>
        <dbReference type="ARBA" id="ARBA00022553"/>
    </source>
</evidence>
<dbReference type="AlphaFoldDB" id="A0A2H0LW27"/>
<dbReference type="PROSITE" id="PS50110">
    <property type="entry name" value="RESPONSE_REGULATORY"/>
    <property type="match status" value="1"/>
</dbReference>
<name>A0A2H0LW27_9BACT</name>
<organism evidence="4 5">
    <name type="scientific">Candidatus Ghiorseimicrobium undicola</name>
    <dbReference type="NCBI Taxonomy" id="1974746"/>
    <lineage>
        <taxon>Bacteria</taxon>
        <taxon>Pseudomonadati</taxon>
        <taxon>Candidatus Omnitrophota</taxon>
        <taxon>Candidatus Ghiorseimicrobium</taxon>
    </lineage>
</organism>
<dbReference type="CDD" id="cd17574">
    <property type="entry name" value="REC_OmpR"/>
    <property type="match status" value="1"/>
</dbReference>
<comment type="caution">
    <text evidence="4">The sequence shown here is derived from an EMBL/GenBank/DDBJ whole genome shotgun (WGS) entry which is preliminary data.</text>
</comment>
<dbReference type="EMBL" id="PCWA01000096">
    <property type="protein sequence ID" value="PIQ88557.1"/>
    <property type="molecule type" value="Genomic_DNA"/>
</dbReference>
<dbReference type="SUPFAM" id="SSF52172">
    <property type="entry name" value="CheY-like"/>
    <property type="match status" value="1"/>
</dbReference>
<dbReference type="PANTHER" id="PTHR44591:SF3">
    <property type="entry name" value="RESPONSE REGULATORY DOMAIN-CONTAINING PROTEIN"/>
    <property type="match status" value="1"/>
</dbReference>
<dbReference type="PANTHER" id="PTHR44591">
    <property type="entry name" value="STRESS RESPONSE REGULATOR PROTEIN 1"/>
    <property type="match status" value="1"/>
</dbReference>
<accession>A0A2H0LW27</accession>
<dbReference type="Pfam" id="PF00072">
    <property type="entry name" value="Response_reg"/>
    <property type="match status" value="1"/>
</dbReference>
<sequence>MNSKKYILIIDDEKAMVERLTQNVERAGEYEVIAAYDGQQGLELAQKLIPDMIITDLMLPKLDGYKICRMLKFSENYKHIPIIIYSGRDHDSDKKLAEECGANAFIPKIDGQDILIEKMRKIS</sequence>
<keyword evidence="1 2" id="KW-0597">Phosphoprotein</keyword>
<dbReference type="InterPro" id="IPR011006">
    <property type="entry name" value="CheY-like_superfamily"/>
</dbReference>
<proteinExistence type="predicted"/>
<dbReference type="InterPro" id="IPR050595">
    <property type="entry name" value="Bact_response_regulator"/>
</dbReference>
<dbReference type="GO" id="GO:0000160">
    <property type="term" value="P:phosphorelay signal transduction system"/>
    <property type="evidence" value="ECO:0007669"/>
    <property type="project" value="InterPro"/>
</dbReference>
<dbReference type="Gene3D" id="3.40.50.2300">
    <property type="match status" value="1"/>
</dbReference>
<reference evidence="4 5" key="1">
    <citation type="submission" date="2017-09" db="EMBL/GenBank/DDBJ databases">
        <title>Depth-based differentiation of microbial function through sediment-hosted aquifers and enrichment of novel symbionts in the deep terrestrial subsurface.</title>
        <authorList>
            <person name="Probst A.J."/>
            <person name="Ladd B."/>
            <person name="Jarett J.K."/>
            <person name="Geller-Mcgrath D.E."/>
            <person name="Sieber C.M."/>
            <person name="Emerson J.B."/>
            <person name="Anantharaman K."/>
            <person name="Thomas B.C."/>
            <person name="Malmstrom R."/>
            <person name="Stieglmeier M."/>
            <person name="Klingl A."/>
            <person name="Woyke T."/>
            <person name="Ryan C.M."/>
            <person name="Banfield J.F."/>
        </authorList>
    </citation>
    <scope>NUCLEOTIDE SEQUENCE [LARGE SCALE GENOMIC DNA]</scope>
    <source>
        <strain evidence="4">CG11_big_fil_rev_8_21_14_0_20_42_13</strain>
    </source>
</reference>
<dbReference type="InterPro" id="IPR001789">
    <property type="entry name" value="Sig_transdc_resp-reg_receiver"/>
</dbReference>
<feature type="modified residue" description="4-aspartylphosphate" evidence="2">
    <location>
        <position position="56"/>
    </location>
</feature>
<evidence type="ECO:0000313" key="5">
    <source>
        <dbReference type="Proteomes" id="UP000229641"/>
    </source>
</evidence>
<feature type="domain" description="Response regulatory" evidence="3">
    <location>
        <begin position="6"/>
        <end position="123"/>
    </location>
</feature>
<protein>
    <submittedName>
        <fullName evidence="4">Two-component system response regulator</fullName>
    </submittedName>
</protein>
<evidence type="ECO:0000256" key="2">
    <source>
        <dbReference type="PROSITE-ProRule" id="PRU00169"/>
    </source>
</evidence>
<dbReference type="Proteomes" id="UP000229641">
    <property type="component" value="Unassembled WGS sequence"/>
</dbReference>
<evidence type="ECO:0000259" key="3">
    <source>
        <dbReference type="PROSITE" id="PS50110"/>
    </source>
</evidence>